<keyword evidence="1" id="KW-1133">Transmembrane helix</keyword>
<protein>
    <submittedName>
        <fullName evidence="2">Uncharacterized protein</fullName>
    </submittedName>
</protein>
<dbReference type="OrthoDB" id="6660115at2"/>
<feature type="transmembrane region" description="Helical" evidence="1">
    <location>
        <begin position="47"/>
        <end position="64"/>
    </location>
</feature>
<dbReference type="Proteomes" id="UP000237068">
    <property type="component" value="Unassembled WGS sequence"/>
</dbReference>
<evidence type="ECO:0000313" key="3">
    <source>
        <dbReference type="Proteomes" id="UP000237068"/>
    </source>
</evidence>
<accession>A0A2S4AJ98</accession>
<name>A0A2S4AJ98_STUST</name>
<proteinExistence type="predicted"/>
<dbReference type="RefSeq" id="WP_103457677.1">
    <property type="nucleotide sequence ID" value="NZ_JAMOHQ010000018.1"/>
</dbReference>
<organism evidence="2 3">
    <name type="scientific">Stutzerimonas stutzeri</name>
    <name type="common">Pseudomonas stutzeri</name>
    <dbReference type="NCBI Taxonomy" id="316"/>
    <lineage>
        <taxon>Bacteria</taxon>
        <taxon>Pseudomonadati</taxon>
        <taxon>Pseudomonadota</taxon>
        <taxon>Gammaproteobacteria</taxon>
        <taxon>Pseudomonadales</taxon>
        <taxon>Pseudomonadaceae</taxon>
        <taxon>Stutzerimonas</taxon>
    </lineage>
</organism>
<feature type="transmembrane region" description="Helical" evidence="1">
    <location>
        <begin position="84"/>
        <end position="102"/>
    </location>
</feature>
<dbReference type="AlphaFoldDB" id="A0A2S4AJ98"/>
<feature type="transmembrane region" description="Helical" evidence="1">
    <location>
        <begin position="23"/>
        <end position="40"/>
    </location>
</feature>
<keyword evidence="1" id="KW-0472">Membrane</keyword>
<evidence type="ECO:0000313" key="2">
    <source>
        <dbReference type="EMBL" id="POH81581.1"/>
    </source>
</evidence>
<keyword evidence="1" id="KW-0812">Transmembrane</keyword>
<sequence>MESSGYQSFKLIILDVLTLSKDAIHIHIGLLVFFLAVFIWRRGKIDILALFPVFLIAGGMEVLDLRDDLKSLGYMRWSASFHDLINTVFWPAFIVLLSKWLMKKERS</sequence>
<reference evidence="2 3" key="1">
    <citation type="submission" date="2018-01" db="EMBL/GenBank/DDBJ databases">
        <title>Denitrification phenotypes of diverse strains of Pseudomonas stutzeri.</title>
        <authorList>
            <person name="Milligan D.A."/>
            <person name="Bergaust L."/>
            <person name="Bakken L.R."/>
            <person name="Frostegard A."/>
        </authorList>
    </citation>
    <scope>NUCLEOTIDE SEQUENCE [LARGE SCALE GENOMIC DNA]</scope>
    <source>
        <strain evidence="2 3">24a13</strain>
    </source>
</reference>
<gene>
    <name evidence="2" type="ORF">CXK91_18260</name>
</gene>
<comment type="caution">
    <text evidence="2">The sequence shown here is derived from an EMBL/GenBank/DDBJ whole genome shotgun (WGS) entry which is preliminary data.</text>
</comment>
<evidence type="ECO:0000256" key="1">
    <source>
        <dbReference type="SAM" id="Phobius"/>
    </source>
</evidence>
<dbReference type="EMBL" id="PPXG01000008">
    <property type="protein sequence ID" value="POH81581.1"/>
    <property type="molecule type" value="Genomic_DNA"/>
</dbReference>